<sequence length="392" mass="44772">MSEKRNVPSLRFPNFSELWSEKKLGKITAKVGSGKTPRGGEQIYTSEGVPFIRSQNVLDSRLVLDGVCIPENIHEEMAGSKVLPRDILLNITGGSIGRSCVTPDDFKEGNVNQHVCIIRLKNDSPSFLQAILSSYRGQKLIFEGQTGSGREGLNFESIKSFKIFFPSLSEQQKIAEFLTAVDRRIELLQAKKEKLEAYKKGVMQKIFSQQFRFKADDGSEFPDWEERKLGEVLDYEQPTKYLVSSTEYNDSYPTPVLTAGKTFLLGYTDETTGIFTENLPTIIFDDFTTAFQYVDFPFKAKSSAMKMLVPREPSVIMKYVYEAMLQIKFVPGDHKRHWISEFQEFEIPYPSEAEQKKIVQFLTSMDSTINNLNQQITQTQTWKKGLLQKMFV</sequence>
<evidence type="ECO:0000256" key="3">
    <source>
        <dbReference type="ARBA" id="ARBA00023125"/>
    </source>
</evidence>
<dbReference type="Proteomes" id="UP000295438">
    <property type="component" value="Unassembled WGS sequence"/>
</dbReference>
<comment type="caution">
    <text evidence="6">The sequence shown here is derived from an EMBL/GenBank/DDBJ whole genome shotgun (WGS) entry which is preliminary data.</text>
</comment>
<dbReference type="CDD" id="cd17274">
    <property type="entry name" value="RMtype1_S_Eco540ANI-TRD1-CR1_like"/>
    <property type="match status" value="1"/>
</dbReference>
<dbReference type="PANTHER" id="PTHR30408:SF12">
    <property type="entry name" value="TYPE I RESTRICTION ENZYME MJAVIII SPECIFICITY SUBUNIT"/>
    <property type="match status" value="1"/>
</dbReference>
<dbReference type="RefSeq" id="WP_133391175.1">
    <property type="nucleotide sequence ID" value="NZ_SMUW01000035.1"/>
</dbReference>
<protein>
    <submittedName>
        <fullName evidence="6">Restriction endonuclease subunit S</fullName>
    </submittedName>
</protein>
<keyword evidence="6" id="KW-0378">Hydrolase</keyword>
<evidence type="ECO:0000256" key="4">
    <source>
        <dbReference type="SAM" id="Coils"/>
    </source>
</evidence>
<dbReference type="GO" id="GO:0004519">
    <property type="term" value="F:endonuclease activity"/>
    <property type="evidence" value="ECO:0007669"/>
    <property type="project" value="UniProtKB-KW"/>
</dbReference>
<comment type="similarity">
    <text evidence="1">Belongs to the type-I restriction system S methylase family.</text>
</comment>
<dbReference type="InterPro" id="IPR044946">
    <property type="entry name" value="Restrct_endonuc_typeI_TRD_sf"/>
</dbReference>
<keyword evidence="4" id="KW-0175">Coiled coil</keyword>
<dbReference type="GO" id="GO:0003677">
    <property type="term" value="F:DNA binding"/>
    <property type="evidence" value="ECO:0007669"/>
    <property type="project" value="UniProtKB-KW"/>
</dbReference>
<dbReference type="CDD" id="cd17256">
    <property type="entry name" value="RMtype1_S_EcoJA65PI-TRD1-CR1_like"/>
    <property type="match status" value="1"/>
</dbReference>
<keyword evidence="7" id="KW-1185">Reference proteome</keyword>
<dbReference type="PANTHER" id="PTHR30408">
    <property type="entry name" value="TYPE-1 RESTRICTION ENZYME ECOKI SPECIFICITY PROTEIN"/>
    <property type="match status" value="1"/>
</dbReference>
<dbReference type="Gene3D" id="1.10.287.1120">
    <property type="entry name" value="Bipartite methylase S protein"/>
    <property type="match status" value="1"/>
</dbReference>
<keyword evidence="6" id="KW-0540">Nuclease</keyword>
<gene>
    <name evidence="6" type="ORF">E1898_12805</name>
</gene>
<dbReference type="InterPro" id="IPR052021">
    <property type="entry name" value="Type-I_RS_S_subunit"/>
</dbReference>
<evidence type="ECO:0000256" key="1">
    <source>
        <dbReference type="ARBA" id="ARBA00010923"/>
    </source>
</evidence>
<keyword evidence="6" id="KW-0255">Endonuclease</keyword>
<feature type="coiled-coil region" evidence="4">
    <location>
        <begin position="178"/>
        <end position="205"/>
    </location>
</feature>
<proteinExistence type="inferred from homology"/>
<name>A0A4R5UWG1_9BACT</name>
<evidence type="ECO:0000313" key="7">
    <source>
        <dbReference type="Proteomes" id="UP000295438"/>
    </source>
</evidence>
<evidence type="ECO:0000313" key="6">
    <source>
        <dbReference type="EMBL" id="TDK43481.1"/>
    </source>
</evidence>
<evidence type="ECO:0000259" key="5">
    <source>
        <dbReference type="Pfam" id="PF01420"/>
    </source>
</evidence>
<dbReference type="SUPFAM" id="SSF116734">
    <property type="entry name" value="DNA methylase specificity domain"/>
    <property type="match status" value="2"/>
</dbReference>
<dbReference type="GO" id="GO:0009307">
    <property type="term" value="P:DNA restriction-modification system"/>
    <property type="evidence" value="ECO:0007669"/>
    <property type="project" value="UniProtKB-KW"/>
</dbReference>
<reference evidence="6 7" key="1">
    <citation type="submission" date="2019-03" db="EMBL/GenBank/DDBJ databases">
        <title>Algoriphagus aquimaris sp. nov., isolated form marine sediment in Pohang, Korea.</title>
        <authorList>
            <person name="Kim J."/>
            <person name="Yoon S.-H."/>
            <person name="Lee S.-S."/>
        </authorList>
    </citation>
    <scope>NUCLEOTIDE SEQUENCE [LARGE SCALE GENOMIC DNA]</scope>
    <source>
        <strain evidence="6 7">F21</strain>
    </source>
</reference>
<keyword evidence="2" id="KW-0680">Restriction system</keyword>
<dbReference type="AlphaFoldDB" id="A0A4R5UWG1"/>
<dbReference type="Pfam" id="PF01420">
    <property type="entry name" value="Methylase_S"/>
    <property type="match status" value="2"/>
</dbReference>
<dbReference type="EMBL" id="SMUW01000035">
    <property type="protein sequence ID" value="TDK43481.1"/>
    <property type="molecule type" value="Genomic_DNA"/>
</dbReference>
<dbReference type="InterPro" id="IPR000055">
    <property type="entry name" value="Restrct_endonuc_typeI_TRD"/>
</dbReference>
<organism evidence="6 7">
    <name type="scientific">Algoriphagus formosus</name>
    <dbReference type="NCBI Taxonomy" id="2007308"/>
    <lineage>
        <taxon>Bacteria</taxon>
        <taxon>Pseudomonadati</taxon>
        <taxon>Bacteroidota</taxon>
        <taxon>Cytophagia</taxon>
        <taxon>Cytophagales</taxon>
        <taxon>Cyclobacteriaceae</taxon>
        <taxon>Algoriphagus</taxon>
    </lineage>
</organism>
<evidence type="ECO:0000256" key="2">
    <source>
        <dbReference type="ARBA" id="ARBA00022747"/>
    </source>
</evidence>
<feature type="domain" description="Type I restriction modification DNA specificity" evidence="5">
    <location>
        <begin position="223"/>
        <end position="377"/>
    </location>
</feature>
<accession>A0A4R5UWG1</accession>
<keyword evidence="3" id="KW-0238">DNA-binding</keyword>
<feature type="domain" description="Type I restriction modification DNA specificity" evidence="5">
    <location>
        <begin position="18"/>
        <end position="196"/>
    </location>
</feature>
<dbReference type="Gene3D" id="3.90.220.20">
    <property type="entry name" value="DNA methylase specificity domains"/>
    <property type="match status" value="2"/>
</dbReference>